<dbReference type="Gene3D" id="3.20.20.70">
    <property type="entry name" value="Aldolase class I"/>
    <property type="match status" value="1"/>
</dbReference>
<dbReference type="GO" id="GO:0003959">
    <property type="term" value="F:NADPH dehydrogenase activity"/>
    <property type="evidence" value="ECO:0007669"/>
    <property type="project" value="TreeGrafter"/>
</dbReference>
<accession>A0A2G5HG94</accession>
<dbReference type="PANTHER" id="PTHR22893:SF91">
    <property type="entry name" value="NADPH DEHYDROGENASE 2-RELATED"/>
    <property type="match status" value="1"/>
</dbReference>
<protein>
    <submittedName>
        <fullName evidence="2">Chanoclavine-I aldehyde reductase</fullName>
    </submittedName>
</protein>
<sequence>MASKLFTPLKVGHVQLSHRIAMAPLTRFRAEDDHVHSAMAKEYYEQRGSVAGSLIITEATFISPKASGYPNVPGIWSKEQVESWRRITQSVSTRGSHMYLQLWALGRVANPKVKEAEGSGDVVSASAVPEKEGATVPRELSDDEIREYIQDYAIAAKNAIEAGFAGVELHGANGYLIDQFLQDTSNKRTDQWGGSIEKRARFAIEVTKAVVDAVGSKKVGIRLSPFSTFQGMGMADPIPQFTYLVSQLKKLQLSYVHFVDPRIDVRKGYEATATLKPLVTAWGNTSPVLIAGGFTPEIAKNTVDEEYKDYDVVVVFGKYYISNPDLVFRLQRGLPLADYNRSTFYAAKAREGYVDCPFSEEFAREKKL</sequence>
<dbReference type="InterPro" id="IPR045247">
    <property type="entry name" value="Oye-like"/>
</dbReference>
<evidence type="ECO:0000313" key="4">
    <source>
        <dbReference type="Proteomes" id="UP000230605"/>
    </source>
</evidence>
<dbReference type="EMBL" id="CP134190">
    <property type="protein sequence ID" value="WPB06458.1"/>
    <property type="molecule type" value="Genomic_DNA"/>
</dbReference>
<evidence type="ECO:0000313" key="2">
    <source>
        <dbReference type="EMBL" id="PIA91606.1"/>
    </source>
</evidence>
<dbReference type="Proteomes" id="UP001302367">
    <property type="component" value="Chromosome 7"/>
</dbReference>
<proteinExistence type="predicted"/>
<evidence type="ECO:0000313" key="5">
    <source>
        <dbReference type="Proteomes" id="UP001302367"/>
    </source>
</evidence>
<dbReference type="InterPro" id="IPR013785">
    <property type="entry name" value="Aldolase_TIM"/>
</dbReference>
<dbReference type="Pfam" id="PF00724">
    <property type="entry name" value="Oxidored_FMN"/>
    <property type="match status" value="1"/>
</dbReference>
<dbReference type="InterPro" id="IPR001155">
    <property type="entry name" value="OxRdtase_FMN_N"/>
</dbReference>
<evidence type="ECO:0000313" key="3">
    <source>
        <dbReference type="EMBL" id="WPB06458.1"/>
    </source>
</evidence>
<keyword evidence="5" id="KW-1185">Reference proteome</keyword>
<dbReference type="EMBL" id="LKMD01000106">
    <property type="protein sequence ID" value="PIA91606.1"/>
    <property type="molecule type" value="Genomic_DNA"/>
</dbReference>
<organism evidence="2 4">
    <name type="scientific">Cercospora beticola</name>
    <name type="common">Sugarbeet leaf spot fungus</name>
    <dbReference type="NCBI Taxonomy" id="122368"/>
    <lineage>
        <taxon>Eukaryota</taxon>
        <taxon>Fungi</taxon>
        <taxon>Dikarya</taxon>
        <taxon>Ascomycota</taxon>
        <taxon>Pezizomycotina</taxon>
        <taxon>Dothideomycetes</taxon>
        <taxon>Dothideomycetidae</taxon>
        <taxon>Mycosphaerellales</taxon>
        <taxon>Mycosphaerellaceae</taxon>
        <taxon>Cercospora</taxon>
    </lineage>
</organism>
<dbReference type="PANTHER" id="PTHR22893">
    <property type="entry name" value="NADH OXIDOREDUCTASE-RELATED"/>
    <property type="match status" value="1"/>
</dbReference>
<dbReference type="CDD" id="cd02933">
    <property type="entry name" value="OYE_like_FMN"/>
    <property type="match status" value="1"/>
</dbReference>
<dbReference type="OrthoDB" id="276546at2759"/>
<dbReference type="AlphaFoldDB" id="A0A2G5HG94"/>
<dbReference type="Proteomes" id="UP000230605">
    <property type="component" value="Chromosome 7"/>
</dbReference>
<dbReference type="FunFam" id="3.20.20.70:FF:000138">
    <property type="entry name" value="NADPH dehydrogenase 1"/>
    <property type="match status" value="1"/>
</dbReference>
<evidence type="ECO:0000259" key="1">
    <source>
        <dbReference type="Pfam" id="PF00724"/>
    </source>
</evidence>
<feature type="domain" description="NADH:flavin oxidoreductase/NADH oxidase N-terminal" evidence="1">
    <location>
        <begin position="4"/>
        <end position="336"/>
    </location>
</feature>
<gene>
    <name evidence="2" type="ORF">CB0940_09236</name>
    <name evidence="3" type="ORF">RHO25_011115</name>
</gene>
<name>A0A2G5HG94_CERBT</name>
<reference evidence="2 4" key="1">
    <citation type="submission" date="2015-10" db="EMBL/GenBank/DDBJ databases">
        <title>The cercosporin biosynthetic gene cluster was horizontally transferred to several fungal lineages and shown to be expanded in Cercospora beticola based on microsynteny with recipient genomes.</title>
        <authorList>
            <person name="De Jonge R."/>
            <person name="Ebert M.K."/>
            <person name="Suttle J.C."/>
            <person name="Jurick Ii W.M."/>
            <person name="Secor G.A."/>
            <person name="Thomma B.P."/>
            <person name="Van De Peer Y."/>
            <person name="Bolton M.D."/>
        </authorList>
    </citation>
    <scope>NUCLEOTIDE SEQUENCE [LARGE SCALE GENOMIC DNA]</scope>
    <source>
        <strain evidence="2 4">09-40</strain>
    </source>
</reference>
<dbReference type="GO" id="GO:0010181">
    <property type="term" value="F:FMN binding"/>
    <property type="evidence" value="ECO:0007669"/>
    <property type="project" value="InterPro"/>
</dbReference>
<reference evidence="3 5" key="2">
    <citation type="submission" date="2023-09" db="EMBL/GenBank/DDBJ databases">
        <title>Complete-Gapless Cercospora beticola genome.</title>
        <authorList>
            <person name="Wyatt N.A."/>
            <person name="Spanner R.E."/>
            <person name="Bolton M.D."/>
        </authorList>
    </citation>
    <scope>NUCLEOTIDE SEQUENCE [LARGE SCALE GENOMIC DNA]</scope>
    <source>
        <strain evidence="3">Cb09-40</strain>
    </source>
</reference>
<dbReference type="SUPFAM" id="SSF51395">
    <property type="entry name" value="FMN-linked oxidoreductases"/>
    <property type="match status" value="1"/>
</dbReference>